<evidence type="ECO:0000259" key="4">
    <source>
        <dbReference type="PROSITE" id="PS50949"/>
    </source>
</evidence>
<dbReference type="RefSeq" id="WP_033100959.1">
    <property type="nucleotide sequence ID" value="NZ_JACEIP010000016.1"/>
</dbReference>
<evidence type="ECO:0000256" key="1">
    <source>
        <dbReference type="ARBA" id="ARBA00023015"/>
    </source>
</evidence>
<dbReference type="Gene3D" id="1.10.10.10">
    <property type="entry name" value="Winged helix-like DNA-binding domain superfamily/Winged helix DNA-binding domain"/>
    <property type="match status" value="1"/>
</dbReference>
<dbReference type="PANTHER" id="PTHR43537">
    <property type="entry name" value="TRANSCRIPTIONAL REGULATOR, GNTR FAMILY"/>
    <property type="match status" value="1"/>
</dbReference>
<dbReference type="Pfam" id="PF07729">
    <property type="entry name" value="FCD"/>
    <property type="match status" value="1"/>
</dbReference>
<dbReference type="PANTHER" id="PTHR43537:SF5">
    <property type="entry name" value="UXU OPERON TRANSCRIPTIONAL REGULATOR"/>
    <property type="match status" value="1"/>
</dbReference>
<dbReference type="AlphaFoldDB" id="A0A7W1XBC4"/>
<keyword evidence="1" id="KW-0805">Transcription regulation</keyword>
<dbReference type="SMART" id="SM00895">
    <property type="entry name" value="FCD"/>
    <property type="match status" value="1"/>
</dbReference>
<dbReference type="SMART" id="SM00345">
    <property type="entry name" value="HTH_GNTR"/>
    <property type="match status" value="1"/>
</dbReference>
<dbReference type="CDD" id="cd07377">
    <property type="entry name" value="WHTH_GntR"/>
    <property type="match status" value="1"/>
</dbReference>
<comment type="caution">
    <text evidence="5">The sequence shown here is derived from an EMBL/GenBank/DDBJ whole genome shotgun (WGS) entry which is preliminary data.</text>
</comment>
<dbReference type="Pfam" id="PF00392">
    <property type="entry name" value="GntR"/>
    <property type="match status" value="1"/>
</dbReference>
<reference evidence="5 6" key="1">
    <citation type="submission" date="2020-07" db="EMBL/GenBank/DDBJ databases">
        <authorList>
            <person name="Feng H."/>
        </authorList>
    </citation>
    <scope>NUCLEOTIDE SEQUENCE [LARGE SCALE GENOMIC DNA]</scope>
    <source>
        <strain evidence="6">s-11</strain>
    </source>
</reference>
<organism evidence="5 6">
    <name type="scientific">Thermoactinomyces daqus</name>
    <dbReference type="NCBI Taxonomy" id="1329516"/>
    <lineage>
        <taxon>Bacteria</taxon>
        <taxon>Bacillati</taxon>
        <taxon>Bacillota</taxon>
        <taxon>Bacilli</taxon>
        <taxon>Bacillales</taxon>
        <taxon>Thermoactinomycetaceae</taxon>
        <taxon>Thermoactinomyces</taxon>
    </lineage>
</organism>
<dbReference type="InterPro" id="IPR011711">
    <property type="entry name" value="GntR_C"/>
</dbReference>
<evidence type="ECO:0000313" key="5">
    <source>
        <dbReference type="EMBL" id="MBA4543500.1"/>
    </source>
</evidence>
<name>A0A7W1XBC4_9BACL</name>
<keyword evidence="3" id="KW-0804">Transcription</keyword>
<dbReference type="SUPFAM" id="SSF48008">
    <property type="entry name" value="GntR ligand-binding domain-like"/>
    <property type="match status" value="1"/>
</dbReference>
<sequence length="224" mass="25888">MTAAEIQKAKSLSDQVYEYLRAQILCGNMKPGTRIVESVLARQLKISRSPIREAVQLLKKDGLLQQENGRILVFRPSADDFQELYELRLAVEPIAVELATGRIQAHELEQIAGLLISADQCLQRGEIDKVIELNSLFHEQLIRFSRNGRFQRMMTEIASLVRYYRTFVFKVYKRNIETNQEHWAIYRAVKEGDAALARKRMESHIKNDLHFILMRSGERGGVKE</sequence>
<dbReference type="InterPro" id="IPR036390">
    <property type="entry name" value="WH_DNA-bd_sf"/>
</dbReference>
<dbReference type="GO" id="GO:0003700">
    <property type="term" value="F:DNA-binding transcription factor activity"/>
    <property type="evidence" value="ECO:0007669"/>
    <property type="project" value="InterPro"/>
</dbReference>
<dbReference type="PROSITE" id="PS50949">
    <property type="entry name" value="HTH_GNTR"/>
    <property type="match status" value="1"/>
</dbReference>
<keyword evidence="2" id="KW-0238">DNA-binding</keyword>
<dbReference type="GO" id="GO:0003677">
    <property type="term" value="F:DNA binding"/>
    <property type="evidence" value="ECO:0007669"/>
    <property type="project" value="UniProtKB-KW"/>
</dbReference>
<evidence type="ECO:0000256" key="3">
    <source>
        <dbReference type="ARBA" id="ARBA00023163"/>
    </source>
</evidence>
<protein>
    <submittedName>
        <fullName evidence="5">GntR family transcriptional regulator</fullName>
    </submittedName>
</protein>
<dbReference type="InterPro" id="IPR000524">
    <property type="entry name" value="Tscrpt_reg_HTH_GntR"/>
</dbReference>
<dbReference type="SUPFAM" id="SSF46785">
    <property type="entry name" value="Winged helix' DNA-binding domain"/>
    <property type="match status" value="1"/>
</dbReference>
<evidence type="ECO:0000313" key="6">
    <source>
        <dbReference type="Proteomes" id="UP000530514"/>
    </source>
</evidence>
<dbReference type="Proteomes" id="UP000530514">
    <property type="component" value="Unassembled WGS sequence"/>
</dbReference>
<evidence type="ECO:0000256" key="2">
    <source>
        <dbReference type="ARBA" id="ARBA00023125"/>
    </source>
</evidence>
<dbReference type="Gene3D" id="1.20.120.530">
    <property type="entry name" value="GntR ligand-binding domain-like"/>
    <property type="match status" value="1"/>
</dbReference>
<gene>
    <name evidence="5" type="ORF">H1164_11400</name>
</gene>
<dbReference type="OrthoDB" id="114741at2"/>
<dbReference type="EMBL" id="JACEIP010000016">
    <property type="protein sequence ID" value="MBA4543500.1"/>
    <property type="molecule type" value="Genomic_DNA"/>
</dbReference>
<dbReference type="InterPro" id="IPR008920">
    <property type="entry name" value="TF_FadR/GntR_C"/>
</dbReference>
<proteinExistence type="predicted"/>
<feature type="domain" description="HTH gntR-type" evidence="4">
    <location>
        <begin position="10"/>
        <end position="77"/>
    </location>
</feature>
<dbReference type="InterPro" id="IPR036388">
    <property type="entry name" value="WH-like_DNA-bd_sf"/>
</dbReference>
<keyword evidence="6" id="KW-1185">Reference proteome</keyword>
<accession>A0A7W1XBC4</accession>